<dbReference type="AlphaFoldDB" id="A0A8H2KC49"/>
<accession>A0A8H2KC49</accession>
<dbReference type="GO" id="GO:0010181">
    <property type="term" value="F:FMN binding"/>
    <property type="evidence" value="ECO:0007669"/>
    <property type="project" value="InterPro"/>
</dbReference>
<evidence type="ECO:0000256" key="1">
    <source>
        <dbReference type="SAM" id="MobiDB-lite"/>
    </source>
</evidence>
<feature type="compositionally biased region" description="Low complexity" evidence="1">
    <location>
        <begin position="32"/>
        <end position="61"/>
    </location>
</feature>
<sequence length="145" mass="14406">MRSLADKKTATALFAGVTLVGALSACSSPATGTDGAAADAGAPAAGGDYTDGTYTETGDYTSPNGAEKVDVTLTLESNVVTDVTVKGYGESPNSKQYQGEFISGIAAEVVGKNIDDLSVDKVAGSSLTSGGFNKAVDAIKTDALA</sequence>
<dbReference type="RefSeq" id="WP_141990817.1">
    <property type="nucleotide sequence ID" value="NZ_VFRA01000001.1"/>
</dbReference>
<feature type="region of interest" description="Disordered" evidence="1">
    <location>
        <begin position="32"/>
        <end position="63"/>
    </location>
</feature>
<keyword evidence="5" id="KW-1185">Reference proteome</keyword>
<keyword evidence="2" id="KW-0732">Signal</keyword>
<name>A0A8H2KC49_9MICO</name>
<gene>
    <name evidence="4" type="ORF">FB472_2139</name>
</gene>
<evidence type="ECO:0000313" key="5">
    <source>
        <dbReference type="Proteomes" id="UP000316560"/>
    </source>
</evidence>
<dbReference type="Proteomes" id="UP000316560">
    <property type="component" value="Unassembled WGS sequence"/>
</dbReference>
<dbReference type="OrthoDB" id="4232596at2"/>
<dbReference type="Pfam" id="PF04205">
    <property type="entry name" value="FMN_bind"/>
    <property type="match status" value="1"/>
</dbReference>
<reference evidence="4 5" key="1">
    <citation type="submission" date="2019-06" db="EMBL/GenBank/DDBJ databases">
        <title>Sequencing the genomes of 1000 actinobacteria strains.</title>
        <authorList>
            <person name="Klenk H.-P."/>
        </authorList>
    </citation>
    <scope>NUCLEOTIDE SEQUENCE [LARGE SCALE GENOMIC DNA]</scope>
    <source>
        <strain evidence="4 5">DSM 21947</strain>
    </source>
</reference>
<organism evidence="4 5">
    <name type="scientific">Rhodoglobus vestalii</name>
    <dbReference type="NCBI Taxonomy" id="193384"/>
    <lineage>
        <taxon>Bacteria</taxon>
        <taxon>Bacillati</taxon>
        <taxon>Actinomycetota</taxon>
        <taxon>Actinomycetes</taxon>
        <taxon>Micrococcales</taxon>
        <taxon>Microbacteriaceae</taxon>
        <taxon>Rhodoglobus</taxon>
    </lineage>
</organism>
<protein>
    <submittedName>
        <fullName evidence="4">FMN-binding protein</fullName>
    </submittedName>
</protein>
<evidence type="ECO:0000259" key="3">
    <source>
        <dbReference type="SMART" id="SM00900"/>
    </source>
</evidence>
<proteinExistence type="predicted"/>
<feature type="signal peptide" evidence="2">
    <location>
        <begin position="1"/>
        <end position="32"/>
    </location>
</feature>
<dbReference type="SMART" id="SM00900">
    <property type="entry name" value="FMN_bind"/>
    <property type="match status" value="1"/>
</dbReference>
<feature type="chain" id="PRO_5038940682" evidence="2">
    <location>
        <begin position="33"/>
        <end position="145"/>
    </location>
</feature>
<dbReference type="InterPro" id="IPR007329">
    <property type="entry name" value="FMN-bd"/>
</dbReference>
<dbReference type="PROSITE" id="PS51257">
    <property type="entry name" value="PROKAR_LIPOPROTEIN"/>
    <property type="match status" value="1"/>
</dbReference>
<dbReference type="GO" id="GO:0016020">
    <property type="term" value="C:membrane"/>
    <property type="evidence" value="ECO:0007669"/>
    <property type="project" value="InterPro"/>
</dbReference>
<evidence type="ECO:0000313" key="4">
    <source>
        <dbReference type="EMBL" id="TQO20506.1"/>
    </source>
</evidence>
<dbReference type="EMBL" id="VFRA01000001">
    <property type="protein sequence ID" value="TQO20506.1"/>
    <property type="molecule type" value="Genomic_DNA"/>
</dbReference>
<feature type="domain" description="FMN-binding" evidence="3">
    <location>
        <begin position="62"/>
        <end position="143"/>
    </location>
</feature>
<comment type="caution">
    <text evidence="4">The sequence shown here is derived from an EMBL/GenBank/DDBJ whole genome shotgun (WGS) entry which is preliminary data.</text>
</comment>
<evidence type="ECO:0000256" key="2">
    <source>
        <dbReference type="SAM" id="SignalP"/>
    </source>
</evidence>
<dbReference type="Gene3D" id="3.90.1010.20">
    <property type="match status" value="1"/>
</dbReference>